<feature type="chain" id="PRO_5025691870" evidence="1">
    <location>
        <begin position="21"/>
        <end position="179"/>
    </location>
</feature>
<reference evidence="2" key="1">
    <citation type="journal article" date="2020" name="Stud. Mycol.">
        <title>101 Dothideomycetes genomes: a test case for predicting lifestyles and emergence of pathogens.</title>
        <authorList>
            <person name="Haridas S."/>
            <person name="Albert R."/>
            <person name="Binder M."/>
            <person name="Bloem J."/>
            <person name="Labutti K."/>
            <person name="Salamov A."/>
            <person name="Andreopoulos B."/>
            <person name="Baker S."/>
            <person name="Barry K."/>
            <person name="Bills G."/>
            <person name="Bluhm B."/>
            <person name="Cannon C."/>
            <person name="Castanera R."/>
            <person name="Culley D."/>
            <person name="Daum C."/>
            <person name="Ezra D."/>
            <person name="Gonzalez J."/>
            <person name="Henrissat B."/>
            <person name="Kuo A."/>
            <person name="Liang C."/>
            <person name="Lipzen A."/>
            <person name="Lutzoni F."/>
            <person name="Magnuson J."/>
            <person name="Mondo S."/>
            <person name="Nolan M."/>
            <person name="Ohm R."/>
            <person name="Pangilinan J."/>
            <person name="Park H.-J."/>
            <person name="Ramirez L."/>
            <person name="Alfaro M."/>
            <person name="Sun H."/>
            <person name="Tritt A."/>
            <person name="Yoshinaga Y."/>
            <person name="Zwiers L.-H."/>
            <person name="Turgeon B."/>
            <person name="Goodwin S."/>
            <person name="Spatafora J."/>
            <person name="Crous P."/>
            <person name="Grigoriev I."/>
        </authorList>
    </citation>
    <scope>NUCLEOTIDE SEQUENCE</scope>
    <source>
        <strain evidence="2">CBS 122368</strain>
    </source>
</reference>
<dbReference type="OrthoDB" id="5230873at2759"/>
<keyword evidence="1" id="KW-0732">Signal</keyword>
<gene>
    <name evidence="2" type="ORF">BU26DRAFT_525752</name>
</gene>
<accession>A0A6A6HSS0</accession>
<feature type="signal peptide" evidence="1">
    <location>
        <begin position="1"/>
        <end position="20"/>
    </location>
</feature>
<dbReference type="RefSeq" id="XP_033675856.1">
    <property type="nucleotide sequence ID" value="XM_033830580.1"/>
</dbReference>
<dbReference type="Proteomes" id="UP000800094">
    <property type="component" value="Unassembled WGS sequence"/>
</dbReference>
<dbReference type="EMBL" id="ML987215">
    <property type="protein sequence ID" value="KAF2240852.1"/>
    <property type="molecule type" value="Genomic_DNA"/>
</dbReference>
<name>A0A6A6HSS0_9PLEO</name>
<proteinExistence type="predicted"/>
<keyword evidence="3" id="KW-1185">Reference proteome</keyword>
<protein>
    <submittedName>
        <fullName evidence="2">Uncharacterized protein</fullName>
    </submittedName>
</protein>
<dbReference type="AlphaFoldDB" id="A0A6A6HSS0"/>
<evidence type="ECO:0000256" key="1">
    <source>
        <dbReference type="SAM" id="SignalP"/>
    </source>
</evidence>
<sequence>MLYQLYLVTVLVACVDSVVSAQNFSLYAYGTGITSGLQLFYGDGQAYVGTSAPSFLSQAVNITLSKSDDGTEFVASPNGTVDWTSQPTMYVDTTDGAMNAVGFVAGNETAPDGATVTGFGLYGGWAFHRDDSSSIEMKFIASPTNETDVYLVKWNAGGTKSADDVAIALRTMAPVAISS</sequence>
<evidence type="ECO:0000313" key="3">
    <source>
        <dbReference type="Proteomes" id="UP000800094"/>
    </source>
</evidence>
<dbReference type="GeneID" id="54583910"/>
<evidence type="ECO:0000313" key="2">
    <source>
        <dbReference type="EMBL" id="KAF2240852.1"/>
    </source>
</evidence>
<organism evidence="2 3">
    <name type="scientific">Trematosphaeria pertusa</name>
    <dbReference type="NCBI Taxonomy" id="390896"/>
    <lineage>
        <taxon>Eukaryota</taxon>
        <taxon>Fungi</taxon>
        <taxon>Dikarya</taxon>
        <taxon>Ascomycota</taxon>
        <taxon>Pezizomycotina</taxon>
        <taxon>Dothideomycetes</taxon>
        <taxon>Pleosporomycetidae</taxon>
        <taxon>Pleosporales</taxon>
        <taxon>Massarineae</taxon>
        <taxon>Trematosphaeriaceae</taxon>
        <taxon>Trematosphaeria</taxon>
    </lineage>
</organism>